<dbReference type="RefSeq" id="WP_190234897.1">
    <property type="nucleotide sequence ID" value="NZ_SSOA01000001.1"/>
</dbReference>
<dbReference type="NCBIfam" id="TIGR03889">
    <property type="entry name" value="nitrile_acc"/>
    <property type="match status" value="1"/>
</dbReference>
<dbReference type="EMBL" id="SSOA01000001">
    <property type="protein sequence ID" value="THF53972.1"/>
    <property type="molecule type" value="Genomic_DNA"/>
</dbReference>
<dbReference type="Pfam" id="PF21006">
    <property type="entry name" value="NHase_beta_N"/>
    <property type="match status" value="1"/>
</dbReference>
<gene>
    <name evidence="3" type="ORF">E6C51_02385</name>
</gene>
<dbReference type="AlphaFoldDB" id="A0A4S4A623"/>
<evidence type="ECO:0000259" key="2">
    <source>
        <dbReference type="Pfam" id="PF21006"/>
    </source>
</evidence>
<name>A0A4S4A623_9HYPH</name>
<keyword evidence="4" id="KW-1185">Reference proteome</keyword>
<dbReference type="SUPFAM" id="SSF50090">
    <property type="entry name" value="Electron transport accessory proteins"/>
    <property type="match status" value="1"/>
</dbReference>
<evidence type="ECO:0000313" key="3">
    <source>
        <dbReference type="EMBL" id="THF53972.1"/>
    </source>
</evidence>
<comment type="caution">
    <text evidence="3">The sequence shown here is derived from an EMBL/GenBank/DDBJ whole genome shotgun (WGS) entry which is preliminary data.</text>
</comment>
<evidence type="ECO:0000256" key="1">
    <source>
        <dbReference type="SAM" id="MobiDB-lite"/>
    </source>
</evidence>
<evidence type="ECO:0000313" key="4">
    <source>
        <dbReference type="Proteomes" id="UP000310754"/>
    </source>
</evidence>
<reference evidence="3 4" key="1">
    <citation type="submission" date="2019-04" db="EMBL/GenBank/DDBJ databases">
        <title>Rhizobium terrae sp. nov., isolated from a paddy soil.</title>
        <authorList>
            <person name="Lin S.-Y."/>
            <person name="Hameed A."/>
            <person name="Huang H.-I."/>
            <person name="Young C.-C."/>
        </authorList>
    </citation>
    <scope>NUCLEOTIDE SEQUENCE [LARGE SCALE GENOMIC DNA]</scope>
    <source>
        <strain evidence="3 4">CC-HIH110</strain>
    </source>
</reference>
<feature type="region of interest" description="Disordered" evidence="1">
    <location>
        <begin position="1"/>
        <end position="24"/>
    </location>
</feature>
<dbReference type="Proteomes" id="UP000310754">
    <property type="component" value="Unassembled WGS sequence"/>
</dbReference>
<dbReference type="InterPro" id="IPR023808">
    <property type="entry name" value="Nitrile_Hydratase_acc_put"/>
</dbReference>
<organism evidence="3 4">
    <name type="scientific">Allorhizobium terrae</name>
    <dbReference type="NCBI Taxonomy" id="1848972"/>
    <lineage>
        <taxon>Bacteria</taxon>
        <taxon>Pseudomonadati</taxon>
        <taxon>Pseudomonadota</taxon>
        <taxon>Alphaproteobacteria</taxon>
        <taxon>Hyphomicrobiales</taxon>
        <taxon>Rhizobiaceae</taxon>
        <taxon>Rhizobium/Agrobacterium group</taxon>
        <taxon>Allorhizobium</taxon>
    </lineage>
</organism>
<dbReference type="InterPro" id="IPR008990">
    <property type="entry name" value="Elect_transpt_acc-like_dom_sf"/>
</dbReference>
<dbReference type="InterPro" id="IPR042262">
    <property type="entry name" value="CN_hydtase_beta_C"/>
</dbReference>
<dbReference type="InterPro" id="IPR049054">
    <property type="entry name" value="CN_hydtase_beta-like_N"/>
</dbReference>
<proteinExistence type="predicted"/>
<accession>A0A4S4A623</accession>
<feature type="compositionally biased region" description="Polar residues" evidence="1">
    <location>
        <begin position="1"/>
        <end position="16"/>
    </location>
</feature>
<dbReference type="Gene3D" id="1.10.472.20">
    <property type="entry name" value="Nitrile hydratase, beta subunit"/>
    <property type="match status" value="1"/>
</dbReference>
<sequence length="125" mass="13392">MSQCETPSALVQSQGLPKSAEGDPVFAEPWQADAFALTVHLHAGGVFTWTEWAEALSVEVHKPGRAEDGSDYFEAWVAALSTVLCSKGIVDAKGLEALQQGWQRAAMATPHGQPILLENDPEYAA</sequence>
<feature type="domain" description="Nitrile hydratase beta subunit-like N-terminal" evidence="2">
    <location>
        <begin position="21"/>
        <end position="103"/>
    </location>
</feature>
<protein>
    <submittedName>
        <fullName evidence="3">Nitrile hydratase accessory protein</fullName>
    </submittedName>
</protein>